<gene>
    <name evidence="1" type="ORF">GLW08_12645</name>
</gene>
<dbReference type="Proteomes" id="UP000466692">
    <property type="component" value="Unassembled WGS sequence"/>
</dbReference>
<sequence>MYGVNSQRKYWAFTMYFMIFVMALSFLIVYPINFFILKWDTGVFAFGYAMSFVLGVTLFNNLYMFLRPQLGESEKKWLNSLHEAMVLTSFVGVCVFYAYIMYITNNLQTGSWFGIFLGTGGFSFYLAADEIDKRYIQKIEENGKKTYFTY</sequence>
<accession>A0ACC7VGX7</accession>
<evidence type="ECO:0000313" key="2">
    <source>
        <dbReference type="Proteomes" id="UP000466692"/>
    </source>
</evidence>
<protein>
    <submittedName>
        <fullName evidence="1">Uncharacterized protein</fullName>
    </submittedName>
</protein>
<evidence type="ECO:0000313" key="1">
    <source>
        <dbReference type="EMBL" id="MYL54186.1"/>
    </source>
</evidence>
<name>A0ACC7VGX7_9BACI</name>
<organism evidence="1 2">
    <name type="scientific">Pontibacillus yanchengensis</name>
    <dbReference type="NCBI Taxonomy" id="462910"/>
    <lineage>
        <taxon>Bacteria</taxon>
        <taxon>Bacillati</taxon>
        <taxon>Bacillota</taxon>
        <taxon>Bacilli</taxon>
        <taxon>Bacillales</taxon>
        <taxon>Bacillaceae</taxon>
        <taxon>Pontibacillus</taxon>
    </lineage>
</organism>
<keyword evidence="2" id="KW-1185">Reference proteome</keyword>
<comment type="caution">
    <text evidence="1">The sequence shown here is derived from an EMBL/GenBank/DDBJ whole genome shotgun (WGS) entry which is preliminary data.</text>
</comment>
<dbReference type="EMBL" id="WMEU01000003">
    <property type="protein sequence ID" value="MYL54186.1"/>
    <property type="molecule type" value="Genomic_DNA"/>
</dbReference>
<reference evidence="1" key="1">
    <citation type="submission" date="2019-11" db="EMBL/GenBank/DDBJ databases">
        <title>Genome sequences of 17 halophilic strains isolated from different environments.</title>
        <authorList>
            <person name="Furrow R.E."/>
        </authorList>
    </citation>
    <scope>NUCLEOTIDE SEQUENCE</scope>
    <source>
        <strain evidence="1">22510_22_Filter</strain>
    </source>
</reference>
<proteinExistence type="predicted"/>